<dbReference type="PANTHER" id="PTHR44591">
    <property type="entry name" value="STRESS RESPONSE REGULATOR PROTEIN 1"/>
    <property type="match status" value="1"/>
</dbReference>
<dbReference type="RefSeq" id="WP_149102081.1">
    <property type="nucleotide sequence ID" value="NZ_VTFT01000001.1"/>
</dbReference>
<dbReference type="InterPro" id="IPR001789">
    <property type="entry name" value="Sig_transdc_resp-reg_receiver"/>
</dbReference>
<dbReference type="Gene3D" id="3.40.50.2300">
    <property type="match status" value="1"/>
</dbReference>
<keyword evidence="5" id="KW-1185">Reference proteome</keyword>
<evidence type="ECO:0000256" key="2">
    <source>
        <dbReference type="PROSITE-ProRule" id="PRU00169"/>
    </source>
</evidence>
<dbReference type="Proteomes" id="UP000324973">
    <property type="component" value="Unassembled WGS sequence"/>
</dbReference>
<sequence length="121" mass="13158">MTRRVLIVEDESLLVMVLEDLLPELGYRVEATAHSVDTATQALERHELDLAILDINLSGDSSFPIADALAARGIPFLFASGYGQAILPERHAGAVLVQKPFGLRELEEALANLPQREQAAP</sequence>
<dbReference type="PROSITE" id="PS50110">
    <property type="entry name" value="RESPONSE_REGULATORY"/>
    <property type="match status" value="1"/>
</dbReference>
<protein>
    <submittedName>
        <fullName evidence="4">Response regulator</fullName>
    </submittedName>
</protein>
<evidence type="ECO:0000256" key="1">
    <source>
        <dbReference type="ARBA" id="ARBA00022553"/>
    </source>
</evidence>
<proteinExistence type="predicted"/>
<evidence type="ECO:0000259" key="3">
    <source>
        <dbReference type="PROSITE" id="PS50110"/>
    </source>
</evidence>
<accession>A0A5D4XS25</accession>
<dbReference type="AlphaFoldDB" id="A0A5D4XS25"/>
<dbReference type="OrthoDB" id="582170at2"/>
<organism evidence="4 5">
    <name type="scientific">Luteimonas viscosa</name>
    <dbReference type="NCBI Taxonomy" id="1132694"/>
    <lineage>
        <taxon>Bacteria</taxon>
        <taxon>Pseudomonadati</taxon>
        <taxon>Pseudomonadota</taxon>
        <taxon>Gammaproteobacteria</taxon>
        <taxon>Lysobacterales</taxon>
        <taxon>Lysobacteraceae</taxon>
        <taxon>Luteimonas</taxon>
    </lineage>
</organism>
<dbReference type="InterPro" id="IPR011006">
    <property type="entry name" value="CheY-like_superfamily"/>
</dbReference>
<evidence type="ECO:0000313" key="5">
    <source>
        <dbReference type="Proteomes" id="UP000324973"/>
    </source>
</evidence>
<dbReference type="SUPFAM" id="SSF52172">
    <property type="entry name" value="CheY-like"/>
    <property type="match status" value="1"/>
</dbReference>
<dbReference type="InterPro" id="IPR050595">
    <property type="entry name" value="Bact_response_regulator"/>
</dbReference>
<name>A0A5D4XS25_9GAMM</name>
<dbReference type="EMBL" id="VTFT01000001">
    <property type="protein sequence ID" value="TYT25530.1"/>
    <property type="molecule type" value="Genomic_DNA"/>
</dbReference>
<dbReference type="Pfam" id="PF00072">
    <property type="entry name" value="Response_reg"/>
    <property type="match status" value="1"/>
</dbReference>
<comment type="caution">
    <text evidence="4">The sequence shown here is derived from an EMBL/GenBank/DDBJ whole genome shotgun (WGS) entry which is preliminary data.</text>
</comment>
<gene>
    <name evidence="4" type="ORF">FZO89_04220</name>
</gene>
<reference evidence="4 5" key="1">
    <citation type="submission" date="2019-08" db="EMBL/GenBank/DDBJ databases">
        <title>Luteimonas viscosus sp. nov., isolated from soil of a sunflower field.</title>
        <authorList>
            <person name="Jianli Z."/>
            <person name="Ying Z."/>
        </authorList>
    </citation>
    <scope>NUCLEOTIDE SEQUENCE [LARGE SCALE GENOMIC DNA]</scope>
    <source>
        <strain evidence="4 5">XBU10</strain>
    </source>
</reference>
<feature type="domain" description="Response regulatory" evidence="3">
    <location>
        <begin position="4"/>
        <end position="114"/>
    </location>
</feature>
<dbReference type="GO" id="GO:0000160">
    <property type="term" value="P:phosphorelay signal transduction system"/>
    <property type="evidence" value="ECO:0007669"/>
    <property type="project" value="InterPro"/>
</dbReference>
<evidence type="ECO:0000313" key="4">
    <source>
        <dbReference type="EMBL" id="TYT25530.1"/>
    </source>
</evidence>
<dbReference type="SMART" id="SM00448">
    <property type="entry name" value="REC"/>
    <property type="match status" value="1"/>
</dbReference>
<dbReference type="PANTHER" id="PTHR44591:SF24">
    <property type="entry name" value="PROTEIN-GLUTAMATE METHYLESTERASE_PROTEIN-GLUTAMINE GLUTAMINASE 1"/>
    <property type="match status" value="1"/>
</dbReference>
<feature type="modified residue" description="4-aspartylphosphate" evidence="2">
    <location>
        <position position="54"/>
    </location>
</feature>
<keyword evidence="1 2" id="KW-0597">Phosphoprotein</keyword>